<proteinExistence type="predicted"/>
<accession>A0ABR2XTE7</accession>
<comment type="caution">
    <text evidence="1">The sequence shown here is derived from an EMBL/GenBank/DDBJ whole genome shotgun (WGS) entry which is preliminary data.</text>
</comment>
<dbReference type="EMBL" id="JARVKM010000023">
    <property type="protein sequence ID" value="KAK9777058.1"/>
    <property type="molecule type" value="Genomic_DNA"/>
</dbReference>
<evidence type="ECO:0000313" key="1">
    <source>
        <dbReference type="EMBL" id="KAK9777058.1"/>
    </source>
</evidence>
<protein>
    <submittedName>
        <fullName evidence="1">Uncharacterized protein</fullName>
    </submittedName>
</protein>
<name>A0ABR2XTE7_9PEZI</name>
<sequence length="294" mass="31824">MAAVKTYILAPNFQYKPSGAIQLGNIIADPLRPAKALSVLPAEKRPPVDSITEYNHELSGEKGRLLSAGVWSQFLQTVGGDIRAERDANTLKKYEMEELETRYLRDEPPDDDPDIALRLSEPKVRATIKAGLFRNQPVYMITGVKIARGLTVRNERSTRVGGGLGSTVPVTESVSVGGELRGERRDAKVSAFKGGKEDIVFAYQLHVIRLKGRKKKVVVGAFESEAALLHGEEVPSDLEVEGTTIGMATADELREIADDENAGIETCEVLDAGGSKTRMLTCGGHRDAIPSGTP</sequence>
<keyword evidence="2" id="KW-1185">Reference proteome</keyword>
<reference evidence="1 2" key="1">
    <citation type="submission" date="2024-02" db="EMBL/GenBank/DDBJ databases">
        <title>First draft genome assembly of two strains of Seiridium cardinale.</title>
        <authorList>
            <person name="Emiliani G."/>
            <person name="Scali E."/>
        </authorList>
    </citation>
    <scope>NUCLEOTIDE SEQUENCE [LARGE SCALE GENOMIC DNA]</scope>
    <source>
        <strain evidence="1 2">BM-138-000479</strain>
    </source>
</reference>
<organism evidence="1 2">
    <name type="scientific">Seiridium cardinale</name>
    <dbReference type="NCBI Taxonomy" id="138064"/>
    <lineage>
        <taxon>Eukaryota</taxon>
        <taxon>Fungi</taxon>
        <taxon>Dikarya</taxon>
        <taxon>Ascomycota</taxon>
        <taxon>Pezizomycotina</taxon>
        <taxon>Sordariomycetes</taxon>
        <taxon>Xylariomycetidae</taxon>
        <taxon>Amphisphaeriales</taxon>
        <taxon>Sporocadaceae</taxon>
        <taxon>Seiridium</taxon>
    </lineage>
</organism>
<dbReference type="Proteomes" id="UP001465668">
    <property type="component" value="Unassembled WGS sequence"/>
</dbReference>
<evidence type="ECO:0000313" key="2">
    <source>
        <dbReference type="Proteomes" id="UP001465668"/>
    </source>
</evidence>
<gene>
    <name evidence="1" type="ORF">SCAR479_06126</name>
</gene>